<reference evidence="2 3" key="1">
    <citation type="journal article" date="2019" name="Int. J. Syst. Evol. Microbiol.">
        <title>The Global Catalogue of Microorganisms (GCM) 10K type strain sequencing project: providing services to taxonomists for standard genome sequencing and annotation.</title>
        <authorList>
            <consortium name="The Broad Institute Genomics Platform"/>
            <consortium name="The Broad Institute Genome Sequencing Center for Infectious Disease"/>
            <person name="Wu L."/>
            <person name="Ma J."/>
        </authorList>
    </citation>
    <scope>NUCLEOTIDE SEQUENCE [LARGE SCALE GENOMIC DNA]</scope>
    <source>
        <strain evidence="2 3">JCM 17504</strain>
    </source>
</reference>
<protein>
    <submittedName>
        <fullName evidence="2">Uncharacterized protein</fullName>
    </submittedName>
</protein>
<keyword evidence="3" id="KW-1185">Reference proteome</keyword>
<gene>
    <name evidence="2" type="ORF">GCM10025751_32110</name>
</gene>
<evidence type="ECO:0000313" key="3">
    <source>
        <dbReference type="Proteomes" id="UP001501729"/>
    </source>
</evidence>
<accession>A0AAV3UJW3</accession>
<dbReference type="EMBL" id="BAABKX010000013">
    <property type="protein sequence ID" value="GAA5054061.1"/>
    <property type="molecule type" value="Genomic_DNA"/>
</dbReference>
<evidence type="ECO:0000313" key="2">
    <source>
        <dbReference type="EMBL" id="GAA5054061.1"/>
    </source>
</evidence>
<sequence>MIRTTDTSHLRYLLDSEPLIKAARDRDDMRLAHDSVTISSSGGEFDDTNSVNVTQYDKK</sequence>
<name>A0AAV3UJW3_9EURY</name>
<comment type="caution">
    <text evidence="2">The sequence shown here is derived from an EMBL/GenBank/DDBJ whole genome shotgun (WGS) entry which is preliminary data.</text>
</comment>
<dbReference type="Proteomes" id="UP001501729">
    <property type="component" value="Unassembled WGS sequence"/>
</dbReference>
<organism evidence="2 3">
    <name type="scientific">Haladaptatus pallidirubidus</name>
    <dbReference type="NCBI Taxonomy" id="1008152"/>
    <lineage>
        <taxon>Archaea</taxon>
        <taxon>Methanobacteriati</taxon>
        <taxon>Methanobacteriota</taxon>
        <taxon>Stenosarchaea group</taxon>
        <taxon>Halobacteria</taxon>
        <taxon>Halobacteriales</taxon>
        <taxon>Haladaptataceae</taxon>
        <taxon>Haladaptatus</taxon>
    </lineage>
</organism>
<feature type="region of interest" description="Disordered" evidence="1">
    <location>
        <begin position="37"/>
        <end position="59"/>
    </location>
</feature>
<dbReference type="AlphaFoldDB" id="A0AAV3UJW3"/>
<evidence type="ECO:0000256" key="1">
    <source>
        <dbReference type="SAM" id="MobiDB-lite"/>
    </source>
</evidence>
<proteinExistence type="predicted"/>